<evidence type="ECO:0000313" key="5">
    <source>
        <dbReference type="EMBL" id="EFJ26089.1"/>
    </source>
</evidence>
<dbReference type="InterPro" id="IPR050796">
    <property type="entry name" value="SCF_F-box_component"/>
</dbReference>
<evidence type="ECO:0008006" key="7">
    <source>
        <dbReference type="Google" id="ProtNLM"/>
    </source>
</evidence>
<reference evidence="5 6" key="1">
    <citation type="journal article" date="2011" name="Science">
        <title>The Selaginella genome identifies genetic changes associated with the evolution of vascular plants.</title>
        <authorList>
            <person name="Banks J.A."/>
            <person name="Nishiyama T."/>
            <person name="Hasebe M."/>
            <person name="Bowman J.L."/>
            <person name="Gribskov M."/>
            <person name="dePamphilis C."/>
            <person name="Albert V.A."/>
            <person name="Aono N."/>
            <person name="Aoyama T."/>
            <person name="Ambrose B.A."/>
            <person name="Ashton N.W."/>
            <person name="Axtell M.J."/>
            <person name="Barker E."/>
            <person name="Barker M.S."/>
            <person name="Bennetzen J.L."/>
            <person name="Bonawitz N.D."/>
            <person name="Chapple C."/>
            <person name="Cheng C."/>
            <person name="Correa L.G."/>
            <person name="Dacre M."/>
            <person name="DeBarry J."/>
            <person name="Dreyer I."/>
            <person name="Elias M."/>
            <person name="Engstrom E.M."/>
            <person name="Estelle M."/>
            <person name="Feng L."/>
            <person name="Finet C."/>
            <person name="Floyd S.K."/>
            <person name="Frommer W.B."/>
            <person name="Fujita T."/>
            <person name="Gramzow L."/>
            <person name="Gutensohn M."/>
            <person name="Harholt J."/>
            <person name="Hattori M."/>
            <person name="Heyl A."/>
            <person name="Hirai T."/>
            <person name="Hiwatashi Y."/>
            <person name="Ishikawa M."/>
            <person name="Iwata M."/>
            <person name="Karol K.G."/>
            <person name="Koehler B."/>
            <person name="Kolukisaoglu U."/>
            <person name="Kubo M."/>
            <person name="Kurata T."/>
            <person name="Lalonde S."/>
            <person name="Li K."/>
            <person name="Li Y."/>
            <person name="Litt A."/>
            <person name="Lyons E."/>
            <person name="Manning G."/>
            <person name="Maruyama T."/>
            <person name="Michael T.P."/>
            <person name="Mikami K."/>
            <person name="Miyazaki S."/>
            <person name="Morinaga S."/>
            <person name="Murata T."/>
            <person name="Mueller-Roeber B."/>
            <person name="Nelson D.R."/>
            <person name="Obara M."/>
            <person name="Oguri Y."/>
            <person name="Olmstead R.G."/>
            <person name="Onodera N."/>
            <person name="Petersen B.L."/>
            <person name="Pils B."/>
            <person name="Prigge M."/>
            <person name="Rensing S.A."/>
            <person name="Riano-Pachon D.M."/>
            <person name="Roberts A.W."/>
            <person name="Sato Y."/>
            <person name="Scheller H.V."/>
            <person name="Schulz B."/>
            <person name="Schulz C."/>
            <person name="Shakirov E.V."/>
            <person name="Shibagaki N."/>
            <person name="Shinohara N."/>
            <person name="Shippen D.E."/>
            <person name="Soerensen I."/>
            <person name="Sotooka R."/>
            <person name="Sugimoto N."/>
            <person name="Sugita M."/>
            <person name="Sumikawa N."/>
            <person name="Tanurdzic M."/>
            <person name="Theissen G."/>
            <person name="Ulvskov P."/>
            <person name="Wakazuki S."/>
            <person name="Weng J.K."/>
            <person name="Willats W.W."/>
            <person name="Wipf D."/>
            <person name="Wolf P.G."/>
            <person name="Yang L."/>
            <person name="Zimmer A.D."/>
            <person name="Zhu Q."/>
            <person name="Mitros T."/>
            <person name="Hellsten U."/>
            <person name="Loque D."/>
            <person name="Otillar R."/>
            <person name="Salamov A."/>
            <person name="Schmutz J."/>
            <person name="Shapiro H."/>
            <person name="Lindquist E."/>
            <person name="Lucas S."/>
            <person name="Rokhsar D."/>
            <person name="Grigoriev I.V."/>
        </authorList>
    </citation>
    <scope>NUCLEOTIDE SEQUENCE [LARGE SCALE GENOMIC DNA]</scope>
</reference>
<keyword evidence="4" id="KW-0539">Nucleus</keyword>
<dbReference type="InterPro" id="IPR015300">
    <property type="entry name" value="DNA-bd_pseudobarrel_sf"/>
</dbReference>
<dbReference type="Gene3D" id="2.40.330.10">
    <property type="entry name" value="DNA-binding pseudobarrel domain"/>
    <property type="match status" value="1"/>
</dbReference>
<dbReference type="GO" id="GO:0004842">
    <property type="term" value="F:ubiquitin-protein transferase activity"/>
    <property type="evidence" value="ECO:0000318"/>
    <property type="project" value="GO_Central"/>
</dbReference>
<dbReference type="AlphaFoldDB" id="D8RNI2"/>
<sequence>MFGCVRQFRPGQGAGAATGDGALRAGAAPGAGDQRFSKRLTATDVSQQNRLNIPKNDTRFFTEEEDDEAIDQGEAVTKDVKLRHGNLVWTLGMRFQAGRSNYLLNWKPVVGAGRAWCSYIECGAIQFDQCKCFCGDSGSSYMVAGLCQRPPSFERMPWWFLYFSLARQQHARDISPSGSPTGVVPNTNQVHLDSRRAIAMFRNEVHHSRPIESIHDSMLVCKAWNSLISHNFSRFYGDQLAVMVFFTSSTEVWFPFSKSQPSFKLNIGYDQICRSLPAMASNGLIAGWLSESPSDLFVWNPLTNHHKVFPNKETTKEEFIVDPVTRNYTLWIHGHESDNAMVYKSETGELRARLTMQLPSLDLVIYTPCIYGSVNLGD</sequence>
<dbReference type="GO" id="GO:0031146">
    <property type="term" value="P:SCF-dependent proteasomal ubiquitin-dependent protein catabolic process"/>
    <property type="evidence" value="ECO:0000318"/>
    <property type="project" value="GO_Central"/>
</dbReference>
<protein>
    <recommendedName>
        <fullName evidence="7">F-box domain-containing protein</fullName>
    </recommendedName>
</protein>
<dbReference type="HOGENOM" id="CLU_732364_0_0_1"/>
<evidence type="ECO:0000256" key="4">
    <source>
        <dbReference type="ARBA" id="ARBA00023242"/>
    </source>
</evidence>
<keyword evidence="6" id="KW-1185">Reference proteome</keyword>
<keyword evidence="3" id="KW-0804">Transcription</keyword>
<dbReference type="InParanoid" id="D8RNI2"/>
<gene>
    <name evidence="5" type="ORF">SELMODRAFT_413150</name>
</gene>
<dbReference type="PANTHER" id="PTHR31672">
    <property type="entry name" value="BNACNNG10540D PROTEIN"/>
    <property type="match status" value="1"/>
</dbReference>
<dbReference type="GO" id="GO:0003677">
    <property type="term" value="F:DNA binding"/>
    <property type="evidence" value="ECO:0007669"/>
    <property type="project" value="UniProtKB-KW"/>
</dbReference>
<keyword evidence="2" id="KW-0238">DNA-binding</keyword>
<evidence type="ECO:0000256" key="1">
    <source>
        <dbReference type="ARBA" id="ARBA00023015"/>
    </source>
</evidence>
<name>D8RNI2_SELML</name>
<dbReference type="EMBL" id="GL377585">
    <property type="protein sequence ID" value="EFJ26089.1"/>
    <property type="molecule type" value="Genomic_DNA"/>
</dbReference>
<dbReference type="Gramene" id="EFJ26089">
    <property type="protein sequence ID" value="EFJ26089"/>
    <property type="gene ID" value="SELMODRAFT_413150"/>
</dbReference>
<organism evidence="6">
    <name type="scientific">Selaginella moellendorffii</name>
    <name type="common">Spikemoss</name>
    <dbReference type="NCBI Taxonomy" id="88036"/>
    <lineage>
        <taxon>Eukaryota</taxon>
        <taxon>Viridiplantae</taxon>
        <taxon>Streptophyta</taxon>
        <taxon>Embryophyta</taxon>
        <taxon>Tracheophyta</taxon>
        <taxon>Lycopodiopsida</taxon>
        <taxon>Selaginellales</taxon>
        <taxon>Selaginellaceae</taxon>
        <taxon>Selaginella</taxon>
    </lineage>
</organism>
<evidence type="ECO:0000256" key="2">
    <source>
        <dbReference type="ARBA" id="ARBA00023125"/>
    </source>
</evidence>
<dbReference type="Proteomes" id="UP000001514">
    <property type="component" value="Unassembled WGS sequence"/>
</dbReference>
<evidence type="ECO:0000256" key="3">
    <source>
        <dbReference type="ARBA" id="ARBA00023163"/>
    </source>
</evidence>
<keyword evidence="1" id="KW-0805">Transcription regulation</keyword>
<evidence type="ECO:0000313" key="6">
    <source>
        <dbReference type="Proteomes" id="UP000001514"/>
    </source>
</evidence>
<proteinExistence type="predicted"/>
<dbReference type="PANTHER" id="PTHR31672:SF2">
    <property type="entry name" value="F-BOX DOMAIN-CONTAINING PROTEIN"/>
    <property type="match status" value="1"/>
</dbReference>
<accession>D8RNI2</accession>
<dbReference type="KEGG" id="smo:SELMODRAFT_413150"/>